<reference evidence="4 5" key="1">
    <citation type="submission" date="2018-06" db="EMBL/GenBank/DDBJ databases">
        <authorList>
            <consortium name="Pathogen Informatics"/>
            <person name="Doyle S."/>
        </authorList>
    </citation>
    <scope>NUCLEOTIDE SEQUENCE [LARGE SCALE GENOMIC DNA]</scope>
    <source>
        <strain evidence="4 5">NCTC10293</strain>
    </source>
</reference>
<dbReference type="GO" id="GO:0016853">
    <property type="term" value="F:isomerase activity"/>
    <property type="evidence" value="ECO:0007669"/>
    <property type="project" value="UniProtKB-KW"/>
</dbReference>
<dbReference type="EMBL" id="UGQE01000007">
    <property type="protein sequence ID" value="STZ14972.1"/>
    <property type="molecule type" value="Genomic_DNA"/>
</dbReference>
<dbReference type="EC" id="5.99.1.2" evidence="4"/>
<name>A0A378RC94_9GAMM</name>
<feature type="region of interest" description="Disordered" evidence="2">
    <location>
        <begin position="333"/>
        <end position="395"/>
    </location>
</feature>
<evidence type="ECO:0000259" key="3">
    <source>
        <dbReference type="Pfam" id="PF03432"/>
    </source>
</evidence>
<dbReference type="Proteomes" id="UP000255279">
    <property type="component" value="Unassembled WGS sequence"/>
</dbReference>
<feature type="region of interest" description="Disordered" evidence="2">
    <location>
        <begin position="280"/>
        <end position="301"/>
    </location>
</feature>
<evidence type="ECO:0000313" key="4">
    <source>
        <dbReference type="EMBL" id="STZ14972.1"/>
    </source>
</evidence>
<dbReference type="OrthoDB" id="5351104at2"/>
<dbReference type="AlphaFoldDB" id="A0A378RC94"/>
<dbReference type="InterPro" id="IPR005094">
    <property type="entry name" value="Endonuclease_MobA/VirD2"/>
</dbReference>
<feature type="domain" description="MobA/VirD2-like nuclease" evidence="3">
    <location>
        <begin position="51"/>
        <end position="146"/>
    </location>
</feature>
<feature type="coiled-coil region" evidence="1">
    <location>
        <begin position="440"/>
        <end position="474"/>
    </location>
</feature>
<keyword evidence="1" id="KW-0175">Coiled coil</keyword>
<feature type="compositionally biased region" description="Polar residues" evidence="2">
    <location>
        <begin position="333"/>
        <end position="342"/>
    </location>
</feature>
<proteinExistence type="predicted"/>
<evidence type="ECO:0000256" key="2">
    <source>
        <dbReference type="SAM" id="MobiDB-lite"/>
    </source>
</evidence>
<sequence>MIIKFLPNKGKGTCLATMNYLLGSKGDREHAKVLQGDPKLTQQLADSLEFKHKYTVGVLSFEESNLDDRQKREIMADFEKSLLCGLEQDQYNICWVEHRDKGRLELNFVIPKVELTTGKALNPYFDSVDRKRVNAFKDHTNAKYNLTDPNDPANRQPLTPKFNLPKDKKALQEAITGYLMNEMGQGNIKDRQGALNAIQNDLGLSVARITPNSISIKDPTNENGRNIRLKGEIYADNFRFSQDYSAENERASREYRANRTERIAETRKILTAEIERKRAFNSELYQRPPTEPTSEIEHRPSVQELANDNHRGVIGDSPSIGGNGNVFLQQYERQPSGTSSNSGDHRPNAPTAQSVEPIQHTTGRQVLLPSDQKQESGSIRQQRRRTHNKNQQVGQNYAQQLFERLQRIVERARTAIKRVTGDHSNTGRADNAINQSQSVFDRAERAITGANKQINDTERQIKQREQQANEFIAEQQKSLDKDKGFGFGR</sequence>
<keyword evidence="4" id="KW-0413">Isomerase</keyword>
<protein>
    <submittedName>
        <fullName evidence="4">DNA relaxase mbeA</fullName>
        <ecNumber evidence="4">5.99.1.2</ecNumber>
    </submittedName>
</protein>
<dbReference type="Pfam" id="PF03432">
    <property type="entry name" value="Relaxase"/>
    <property type="match status" value="1"/>
</dbReference>
<accession>A0A378RC94</accession>
<organism evidence="4 5">
    <name type="scientific">Moraxella caviae</name>
    <dbReference type="NCBI Taxonomy" id="34060"/>
    <lineage>
        <taxon>Bacteria</taxon>
        <taxon>Pseudomonadati</taxon>
        <taxon>Pseudomonadota</taxon>
        <taxon>Gammaproteobacteria</taxon>
        <taxon>Moraxellales</taxon>
        <taxon>Moraxellaceae</taxon>
        <taxon>Moraxella</taxon>
    </lineage>
</organism>
<gene>
    <name evidence="4" type="primary">mbeA</name>
    <name evidence="4" type="ORF">NCTC10293_02579</name>
</gene>
<evidence type="ECO:0000256" key="1">
    <source>
        <dbReference type="SAM" id="Coils"/>
    </source>
</evidence>
<feature type="compositionally biased region" description="Polar residues" evidence="2">
    <location>
        <begin position="350"/>
        <end position="364"/>
    </location>
</feature>
<evidence type="ECO:0000313" key="5">
    <source>
        <dbReference type="Proteomes" id="UP000255279"/>
    </source>
</evidence>